<evidence type="ECO:0000313" key="7">
    <source>
        <dbReference type="EMBL" id="WAR44193.1"/>
    </source>
</evidence>
<keyword evidence="16" id="KW-1185">Reference proteome</keyword>
<feature type="domain" description="Transposase Tn5 dimerisation" evidence="2">
    <location>
        <begin position="361"/>
        <end position="447"/>
    </location>
</feature>
<proteinExistence type="predicted"/>
<dbReference type="InterPro" id="IPR003201">
    <property type="entry name" value="Transposase_Tn5"/>
</dbReference>
<dbReference type="EMBL" id="CP113517">
    <property type="protein sequence ID" value="WAR42920.1"/>
    <property type="molecule type" value="Genomic_DNA"/>
</dbReference>
<evidence type="ECO:0000259" key="1">
    <source>
        <dbReference type="Pfam" id="PF01609"/>
    </source>
</evidence>
<sequence length="461" mass="52308">MSNWAEEEVQTANLEDQRLNKRLALLLEQLGEHPQLSIPAACGGWKETMGAYRFFNNAKTTFEKILAPHRDATIERMKSSPIVLLAQDTTEDDKNICLGPKGLGTVKDVEKHLRRLHPTVAFTPSRICLGVVKASYWPREIPSQRSERLHKGVDEKESRHWLESYQDSCALQAQMPDTLLINLADREGDIYEWFAEYHDYAPAVRAQWIVRAAQNRVLASPENGTKCLWAAVEQAPVLGYSEVNVKPRPNRTARLAHITLRAITVTLKPPKRIGYRLPELTINAVLAREDAPPSGVERLEWLLLTSLPIDCFEQAATIVMWYAVRWCIEVYFHVLKSGCQIKRLHLETEDRLLPCLALYMVIAWRVLFTLMLGRTTPDMDCEIIFDPQEWRAAYIVVKLCPPPLTPPRLGEVILLVASLGGYLGRKHDGPPGAKAMWIGLQRLRDFVIALEAQQVVAQRCV</sequence>
<dbReference type="EMBL" id="CP113517">
    <property type="protein sequence ID" value="WAR44725.1"/>
    <property type="molecule type" value="Genomic_DNA"/>
</dbReference>
<dbReference type="InterPro" id="IPR002559">
    <property type="entry name" value="Transposase_11"/>
</dbReference>
<dbReference type="EMBL" id="CP113517">
    <property type="protein sequence ID" value="WAR46612.1"/>
    <property type="molecule type" value="Genomic_DNA"/>
</dbReference>
<dbReference type="InterPro" id="IPR014735">
    <property type="entry name" value="Transposase_Tn5-like_N"/>
</dbReference>
<dbReference type="EMBL" id="CP113517">
    <property type="protein sequence ID" value="WAR46538.1"/>
    <property type="molecule type" value="Genomic_DNA"/>
</dbReference>
<evidence type="ECO:0000313" key="11">
    <source>
        <dbReference type="EMBL" id="WAR46532.1"/>
    </source>
</evidence>
<evidence type="ECO:0000313" key="15">
    <source>
        <dbReference type="EMBL" id="WAR46909.1"/>
    </source>
</evidence>
<dbReference type="Gene3D" id="1.10.246.40">
    <property type="entry name" value="Tn5 transposase, domain 1"/>
    <property type="match status" value="1"/>
</dbReference>
<dbReference type="EMBL" id="CP113517">
    <property type="protein sequence ID" value="WAR44073.1"/>
    <property type="molecule type" value="Genomic_DNA"/>
</dbReference>
<evidence type="ECO:0000313" key="10">
    <source>
        <dbReference type="EMBL" id="WAR45354.1"/>
    </source>
</evidence>
<feature type="domain" description="Transposase Tn5-like N-terminal" evidence="3">
    <location>
        <begin position="1"/>
        <end position="59"/>
    </location>
</feature>
<evidence type="ECO:0000313" key="16">
    <source>
        <dbReference type="Proteomes" id="UP001162780"/>
    </source>
</evidence>
<evidence type="ECO:0000259" key="3">
    <source>
        <dbReference type="Pfam" id="PF14706"/>
    </source>
</evidence>
<dbReference type="EMBL" id="CP113517">
    <property type="protein sequence ID" value="WAR44208.1"/>
    <property type="molecule type" value="Genomic_DNA"/>
</dbReference>
<dbReference type="InterPro" id="IPR012337">
    <property type="entry name" value="RNaseH-like_sf"/>
</dbReference>
<dbReference type="InterPro" id="IPR047768">
    <property type="entry name" value="Tn5p-like"/>
</dbReference>
<dbReference type="EMBL" id="CP113517">
    <property type="protein sequence ID" value="WAR45354.1"/>
    <property type="molecule type" value="Genomic_DNA"/>
</dbReference>
<dbReference type="EMBL" id="CP113517">
    <property type="protein sequence ID" value="WAR42942.1"/>
    <property type="molecule type" value="Genomic_DNA"/>
</dbReference>
<gene>
    <name evidence="10" type="ORF">NM686_002240</name>
    <name evidence="11" type="ORF">NM686_008450</name>
    <name evidence="12" type="ORF">NM686_008480</name>
    <name evidence="13" type="ORF">NM686_008880</name>
    <name evidence="14" type="ORF">NM686_010460</name>
    <name evidence="15" type="ORF">NM686_010465</name>
    <name evidence="4" type="ORF">NM686_010950</name>
    <name evidence="5" type="ORF">NM686_011060</name>
    <name evidence="6" type="ORF">NM686_017105</name>
    <name evidence="7" type="ORF">NM686_017720</name>
    <name evidence="8" type="ORF">NM686_017795</name>
    <name evidence="9" type="ORF">NM686_020685</name>
</gene>
<dbReference type="PANTHER" id="PTHR37319">
    <property type="entry name" value="TRANSPOSASE"/>
    <property type="match status" value="1"/>
</dbReference>
<dbReference type="InterPro" id="IPR038215">
    <property type="entry name" value="TN5-like_N_sf"/>
</dbReference>
<evidence type="ECO:0000313" key="6">
    <source>
        <dbReference type="EMBL" id="WAR44073.1"/>
    </source>
</evidence>
<dbReference type="PANTHER" id="PTHR37319:SF1">
    <property type="entry name" value="TRANSPOSASE TN5 DIMERISATION DOMAIN-CONTAINING PROTEIN"/>
    <property type="match status" value="1"/>
</dbReference>
<reference evidence="12" key="1">
    <citation type="submission" date="2022-11" db="EMBL/GenBank/DDBJ databases">
        <title>Methylomonas rapida sp. nov., Carotenoid-Producing Obligate Methanotrophs with High Growth Characteristics and Biotechnological Potential.</title>
        <authorList>
            <person name="Tikhonova E.N."/>
            <person name="Suleimanov R.Z."/>
            <person name="Miroshnikov K."/>
            <person name="Oshkin I.Y."/>
            <person name="Belova S.E."/>
            <person name="Danilova O.V."/>
            <person name="Ashikhmin A."/>
            <person name="Konopkin A."/>
            <person name="But S.Y."/>
            <person name="Khmelenina V.N."/>
            <person name="Kuznetsov N."/>
            <person name="Pimenov N.V."/>
            <person name="Dedysh S.N."/>
        </authorList>
    </citation>
    <scope>NUCLEOTIDE SEQUENCE</scope>
    <source>
        <strain evidence="12">MP1</strain>
    </source>
</reference>
<dbReference type="Gene3D" id="3.90.350.10">
    <property type="entry name" value="Transposase Inhibitor Protein From Tn5, Chain A, domain 1"/>
    <property type="match status" value="1"/>
</dbReference>
<evidence type="ECO:0000313" key="5">
    <source>
        <dbReference type="EMBL" id="WAR42942.1"/>
    </source>
</evidence>
<dbReference type="Pfam" id="PF02281">
    <property type="entry name" value="Dimer_Tnp_Tn5"/>
    <property type="match status" value="1"/>
</dbReference>
<accession>A0ABY7GPU9</accession>
<evidence type="ECO:0000313" key="13">
    <source>
        <dbReference type="EMBL" id="WAR46612.1"/>
    </source>
</evidence>
<protein>
    <submittedName>
        <fullName evidence="12">IS4 family transposase</fullName>
    </submittedName>
</protein>
<feature type="domain" description="Transposase IS4-like" evidence="1">
    <location>
        <begin position="196"/>
        <end position="351"/>
    </location>
</feature>
<dbReference type="Pfam" id="PF01609">
    <property type="entry name" value="DDE_Tnp_1"/>
    <property type="match status" value="1"/>
</dbReference>
<dbReference type="InterPro" id="IPR054836">
    <property type="entry name" value="Tn5_transposase"/>
</dbReference>
<evidence type="ECO:0000313" key="12">
    <source>
        <dbReference type="EMBL" id="WAR46538.1"/>
    </source>
</evidence>
<dbReference type="NCBIfam" id="NF033590">
    <property type="entry name" value="transpos_IS4_3"/>
    <property type="match status" value="1"/>
</dbReference>
<dbReference type="EMBL" id="CP113517">
    <property type="protein sequence ID" value="WAR46909.1"/>
    <property type="molecule type" value="Genomic_DNA"/>
</dbReference>
<dbReference type="Pfam" id="PF14706">
    <property type="entry name" value="Tnp_DNA_bind"/>
    <property type="match status" value="1"/>
</dbReference>
<dbReference type="EMBL" id="CP113517">
    <property type="protein sequence ID" value="WAR46532.1"/>
    <property type="molecule type" value="Genomic_DNA"/>
</dbReference>
<dbReference type="Proteomes" id="UP001162780">
    <property type="component" value="Chromosome"/>
</dbReference>
<dbReference type="SUPFAM" id="SSF53098">
    <property type="entry name" value="Ribonuclease H-like"/>
    <property type="match status" value="1"/>
</dbReference>
<dbReference type="InterPro" id="IPR014737">
    <property type="entry name" value="Transposase_Tn5-like_C"/>
</dbReference>
<evidence type="ECO:0000313" key="9">
    <source>
        <dbReference type="EMBL" id="WAR44725.1"/>
    </source>
</evidence>
<evidence type="ECO:0000313" key="4">
    <source>
        <dbReference type="EMBL" id="WAR42920.1"/>
    </source>
</evidence>
<name>A0ABY7GPU9_9GAMM</name>
<dbReference type="EMBL" id="CP113517">
    <property type="protein sequence ID" value="WAR44193.1"/>
    <property type="molecule type" value="Genomic_DNA"/>
</dbReference>
<evidence type="ECO:0000259" key="2">
    <source>
        <dbReference type="Pfam" id="PF02281"/>
    </source>
</evidence>
<dbReference type="EMBL" id="CP113517">
    <property type="protein sequence ID" value="WAR46908.1"/>
    <property type="molecule type" value="Genomic_DNA"/>
</dbReference>
<dbReference type="Gene3D" id="1.10.740.10">
    <property type="entry name" value="Transferase Inhibitor Protein From Tn5, Chain"/>
    <property type="match status" value="1"/>
</dbReference>
<dbReference type="RefSeq" id="WP_255187523.1">
    <property type="nucleotide sequence ID" value="NZ_CP113517.1"/>
</dbReference>
<evidence type="ECO:0000313" key="14">
    <source>
        <dbReference type="EMBL" id="WAR46908.1"/>
    </source>
</evidence>
<organism evidence="12 16">
    <name type="scientific">Methylomonas rapida</name>
    <dbReference type="NCBI Taxonomy" id="2963939"/>
    <lineage>
        <taxon>Bacteria</taxon>
        <taxon>Pseudomonadati</taxon>
        <taxon>Pseudomonadota</taxon>
        <taxon>Gammaproteobacteria</taxon>
        <taxon>Methylococcales</taxon>
        <taxon>Methylococcaceae</taxon>
        <taxon>Methylomonas</taxon>
    </lineage>
</organism>
<evidence type="ECO:0000313" key="8">
    <source>
        <dbReference type="EMBL" id="WAR44208.1"/>
    </source>
</evidence>